<gene>
    <name evidence="13" type="ordered locus">Halhy_6303</name>
</gene>
<keyword evidence="6" id="KW-0479">Metal-binding</keyword>
<organism evidence="13 14">
    <name type="scientific">Haliscomenobacter hydrossis (strain ATCC 27775 / DSM 1100 / LMG 10767 / O)</name>
    <dbReference type="NCBI Taxonomy" id="760192"/>
    <lineage>
        <taxon>Bacteria</taxon>
        <taxon>Pseudomonadati</taxon>
        <taxon>Bacteroidota</taxon>
        <taxon>Saprospiria</taxon>
        <taxon>Saprospirales</taxon>
        <taxon>Haliscomenobacteraceae</taxon>
        <taxon>Haliscomenobacter</taxon>
    </lineage>
</organism>
<keyword evidence="8" id="KW-0378">Hydrolase</keyword>
<keyword evidence="7" id="KW-0732">Signal</keyword>
<keyword evidence="11" id="KW-0472">Membrane</keyword>
<evidence type="ECO:0000256" key="6">
    <source>
        <dbReference type="ARBA" id="ARBA00022723"/>
    </source>
</evidence>
<dbReference type="Pfam" id="PF01963">
    <property type="entry name" value="TraB_PrgY_gumN"/>
    <property type="match status" value="1"/>
</dbReference>
<evidence type="ECO:0000256" key="11">
    <source>
        <dbReference type="ARBA" id="ARBA00023136"/>
    </source>
</evidence>
<dbReference type="GO" id="GO:0030178">
    <property type="term" value="P:negative regulation of Wnt signaling pathway"/>
    <property type="evidence" value="ECO:0007669"/>
    <property type="project" value="InterPro"/>
</dbReference>
<keyword evidence="4" id="KW-0645">Protease</keyword>
<dbReference type="eggNOG" id="COG3735">
    <property type="taxonomic scope" value="Bacteria"/>
</dbReference>
<evidence type="ECO:0000256" key="10">
    <source>
        <dbReference type="ARBA" id="ARBA00023049"/>
    </source>
</evidence>
<evidence type="ECO:0000313" key="13">
    <source>
        <dbReference type="EMBL" id="AEE54122.1"/>
    </source>
</evidence>
<dbReference type="OrthoDB" id="9798714at2"/>
<reference key="2">
    <citation type="submission" date="2011-04" db="EMBL/GenBank/DDBJ databases">
        <title>Complete sequence of chromosome of Haliscomenobacter hydrossis DSM 1100.</title>
        <authorList>
            <consortium name="US DOE Joint Genome Institute (JGI-PGF)"/>
            <person name="Lucas S."/>
            <person name="Han J."/>
            <person name="Lapidus A."/>
            <person name="Bruce D."/>
            <person name="Goodwin L."/>
            <person name="Pitluck S."/>
            <person name="Peters L."/>
            <person name="Kyrpides N."/>
            <person name="Mavromatis K."/>
            <person name="Ivanova N."/>
            <person name="Ovchinnikova G."/>
            <person name="Pagani I."/>
            <person name="Daligault H."/>
            <person name="Detter J.C."/>
            <person name="Han C."/>
            <person name="Land M."/>
            <person name="Hauser L."/>
            <person name="Markowitz V."/>
            <person name="Cheng J.-F."/>
            <person name="Hugenholtz P."/>
            <person name="Woyke T."/>
            <person name="Wu D."/>
            <person name="Verbarg S."/>
            <person name="Frueling A."/>
            <person name="Brambilla E."/>
            <person name="Klenk H.-P."/>
            <person name="Eisen J.A."/>
        </authorList>
    </citation>
    <scope>NUCLEOTIDE SEQUENCE</scope>
    <source>
        <strain>DSM 1100</strain>
    </source>
</reference>
<dbReference type="KEGG" id="hhy:Halhy_6303"/>
<keyword evidence="5" id="KW-0812">Transmembrane</keyword>
<dbReference type="GO" id="GO:0016020">
    <property type="term" value="C:membrane"/>
    <property type="evidence" value="ECO:0007669"/>
    <property type="project" value="UniProtKB-SubCell"/>
</dbReference>
<evidence type="ECO:0000256" key="1">
    <source>
        <dbReference type="ARBA" id="ARBA00001936"/>
    </source>
</evidence>
<reference evidence="13 14" key="1">
    <citation type="journal article" date="2011" name="Stand. Genomic Sci.">
        <title>Complete genome sequence of Haliscomenobacter hydrossis type strain (O).</title>
        <authorList>
            <consortium name="US DOE Joint Genome Institute (JGI-PGF)"/>
            <person name="Daligault H."/>
            <person name="Lapidus A."/>
            <person name="Zeytun A."/>
            <person name="Nolan M."/>
            <person name="Lucas S."/>
            <person name="Del Rio T.G."/>
            <person name="Tice H."/>
            <person name="Cheng J.F."/>
            <person name="Tapia R."/>
            <person name="Han C."/>
            <person name="Goodwin L."/>
            <person name="Pitluck S."/>
            <person name="Liolios K."/>
            <person name="Pagani I."/>
            <person name="Ivanova N."/>
            <person name="Huntemann M."/>
            <person name="Mavromatis K."/>
            <person name="Mikhailova N."/>
            <person name="Pati A."/>
            <person name="Chen A."/>
            <person name="Palaniappan K."/>
            <person name="Land M."/>
            <person name="Hauser L."/>
            <person name="Brambilla E.M."/>
            <person name="Rohde M."/>
            <person name="Verbarg S."/>
            <person name="Goker M."/>
            <person name="Bristow J."/>
            <person name="Eisen J.A."/>
            <person name="Markowitz V."/>
            <person name="Hugenholtz P."/>
            <person name="Kyrpides N.C."/>
            <person name="Klenk H.P."/>
            <person name="Woyke T."/>
        </authorList>
    </citation>
    <scope>NUCLEOTIDE SEQUENCE [LARGE SCALE GENOMIC DNA]</scope>
    <source>
        <strain evidence="14">ATCC 27775 / DSM 1100 / LMG 10767 / O</strain>
    </source>
</reference>
<dbReference type="EMBL" id="CP002691">
    <property type="protein sequence ID" value="AEE54122.1"/>
    <property type="molecule type" value="Genomic_DNA"/>
</dbReference>
<keyword evidence="10" id="KW-0482">Metalloprotease</keyword>
<comment type="cofactor">
    <cofactor evidence="2">
        <name>Co(2+)</name>
        <dbReference type="ChEBI" id="CHEBI:48828"/>
    </cofactor>
</comment>
<dbReference type="GO" id="GO:0006508">
    <property type="term" value="P:proteolysis"/>
    <property type="evidence" value="ECO:0007669"/>
    <property type="project" value="UniProtKB-KW"/>
</dbReference>
<evidence type="ECO:0000256" key="5">
    <source>
        <dbReference type="ARBA" id="ARBA00022692"/>
    </source>
</evidence>
<keyword evidence="9" id="KW-1133">Transmembrane helix</keyword>
<dbReference type="HOGENOM" id="CLU_057525_1_0_10"/>
<protein>
    <submittedName>
        <fullName evidence="13">GumN family protein</fullName>
    </submittedName>
</protein>
<dbReference type="RefSeq" id="WP_013768643.1">
    <property type="nucleotide sequence ID" value="NC_015510.1"/>
</dbReference>
<dbReference type="CDD" id="cd14789">
    <property type="entry name" value="Tiki"/>
    <property type="match status" value="1"/>
</dbReference>
<evidence type="ECO:0000313" key="14">
    <source>
        <dbReference type="Proteomes" id="UP000008461"/>
    </source>
</evidence>
<comment type="cofactor">
    <cofactor evidence="1">
        <name>Mn(2+)</name>
        <dbReference type="ChEBI" id="CHEBI:29035"/>
    </cofactor>
</comment>
<name>F4L6A4_HALH1</name>
<dbReference type="GO" id="GO:0004222">
    <property type="term" value="F:metalloendopeptidase activity"/>
    <property type="evidence" value="ECO:0007669"/>
    <property type="project" value="TreeGrafter"/>
</dbReference>
<evidence type="ECO:0000256" key="7">
    <source>
        <dbReference type="ARBA" id="ARBA00022729"/>
    </source>
</evidence>
<keyword evidence="14" id="KW-1185">Reference proteome</keyword>
<proteinExistence type="predicted"/>
<accession>F4L6A4</accession>
<evidence type="ECO:0000256" key="4">
    <source>
        <dbReference type="ARBA" id="ARBA00022670"/>
    </source>
</evidence>
<dbReference type="GO" id="GO:0046872">
    <property type="term" value="F:metal ion binding"/>
    <property type="evidence" value="ECO:0007669"/>
    <property type="project" value="UniProtKB-KW"/>
</dbReference>
<evidence type="ECO:0000256" key="8">
    <source>
        <dbReference type="ARBA" id="ARBA00022801"/>
    </source>
</evidence>
<dbReference type="AlphaFoldDB" id="F4L6A4"/>
<evidence type="ECO:0000256" key="12">
    <source>
        <dbReference type="ARBA" id="ARBA00023180"/>
    </source>
</evidence>
<sequence length="271" mass="30865">MKKKKRTLLWQLEPEEGGTPSYLLGTIHAKCDEAFFQINEYCALITKANVFAAEIDLEEMGNQDFIQHALLPDYQTLSGILPPKKYAKLRHIIHKSCGQDIALYDRFLPILLVNLVHENLLPADQPYSLDRYLWDYAIRINKPATGLETLAEQAMVLHKIPIEDQIKDLLYLGKHIGKERRELFKMVEIYASGDYQSLFKAAKKHVGGSRKILLYDRNVTMTARLLELLQSDTVFCAVGAAHLGGQNGILRLLKKAGVTIRPLEWKEHQNA</sequence>
<keyword evidence="12" id="KW-0325">Glycoprotein</keyword>
<evidence type="ECO:0000256" key="2">
    <source>
        <dbReference type="ARBA" id="ARBA00001941"/>
    </source>
</evidence>
<dbReference type="InterPro" id="IPR040230">
    <property type="entry name" value="TIKI1/2-like"/>
</dbReference>
<comment type="subcellular location">
    <subcellularLocation>
        <location evidence="3">Membrane</location>
        <topology evidence="3">Single-pass type I membrane protein</topology>
    </subcellularLocation>
</comment>
<dbReference type="Proteomes" id="UP000008461">
    <property type="component" value="Chromosome"/>
</dbReference>
<dbReference type="PANTHER" id="PTHR31120">
    <property type="entry name" value="METALLOPROTEASE TIKI"/>
    <property type="match status" value="1"/>
</dbReference>
<dbReference type="PANTHER" id="PTHR31120:SF6">
    <property type="entry name" value="METALLOPROTEASE TIKI HOMOLOG"/>
    <property type="match status" value="1"/>
</dbReference>
<evidence type="ECO:0000256" key="3">
    <source>
        <dbReference type="ARBA" id="ARBA00004479"/>
    </source>
</evidence>
<dbReference type="InterPro" id="IPR002816">
    <property type="entry name" value="TraB/PrgY/GumN_fam"/>
</dbReference>
<evidence type="ECO:0000256" key="9">
    <source>
        <dbReference type="ARBA" id="ARBA00022989"/>
    </source>
</evidence>